<sequence length="244" mass="28180">MDSALNFIKKSNHVLFFLAVTLFIVVISVEFISKFFDHKYEPPKIALVDNSDPQEQIKQTQYTKEYSTKLKDVYIFELISKEIDITQHHDSEIYSMFTGPKVSHDLYNGHFLSRNAVNLMFVRENSKPHMLLRKDGLLLEFSKARFSSSEEEHLLNKNVYRIINEDTNQNGYLDHEDSAKLFTSTFDGKSLSLILEDVGSFRTIENNKLLISQEGQSPQFYTFDLASSTLLALDTSIKTSREKL</sequence>
<dbReference type="RefSeq" id="WP_063364125.1">
    <property type="nucleotide sequence ID" value="NZ_AUXZ01000130.1"/>
</dbReference>
<keyword evidence="1" id="KW-0812">Transmembrane</keyword>
<protein>
    <submittedName>
        <fullName evidence="2">Uncharacterized protein</fullName>
    </submittedName>
</protein>
<evidence type="ECO:0000313" key="3">
    <source>
        <dbReference type="Proteomes" id="UP000076503"/>
    </source>
</evidence>
<proteinExistence type="predicted"/>
<dbReference type="OrthoDB" id="6311537at2"/>
<keyword evidence="1" id="KW-1133">Transmembrane helix</keyword>
<feature type="transmembrane region" description="Helical" evidence="1">
    <location>
        <begin position="12"/>
        <end position="32"/>
    </location>
</feature>
<evidence type="ECO:0000256" key="1">
    <source>
        <dbReference type="SAM" id="Phobius"/>
    </source>
</evidence>
<gene>
    <name evidence="2" type="ORF">N476_05235</name>
</gene>
<dbReference type="EMBL" id="AUXZ01000130">
    <property type="protein sequence ID" value="KZN45423.1"/>
    <property type="molecule type" value="Genomic_DNA"/>
</dbReference>
<reference evidence="2 3" key="1">
    <citation type="submission" date="2013-07" db="EMBL/GenBank/DDBJ databases">
        <title>Comparative Genomic and Metabolomic Analysis of Twelve Strains of Pseudoalteromonas luteoviolacea.</title>
        <authorList>
            <person name="Vynne N.G."/>
            <person name="Mansson M."/>
            <person name="Gram L."/>
        </authorList>
    </citation>
    <scope>NUCLEOTIDE SEQUENCE [LARGE SCALE GENOMIC DNA]</scope>
    <source>
        <strain evidence="2 3">H33</strain>
    </source>
</reference>
<dbReference type="AlphaFoldDB" id="A0A162A7L3"/>
<comment type="caution">
    <text evidence="2">The sequence shown here is derived from an EMBL/GenBank/DDBJ whole genome shotgun (WGS) entry which is preliminary data.</text>
</comment>
<organism evidence="2 3">
    <name type="scientific">Pseudoalteromonas luteoviolacea H33</name>
    <dbReference type="NCBI Taxonomy" id="1365251"/>
    <lineage>
        <taxon>Bacteria</taxon>
        <taxon>Pseudomonadati</taxon>
        <taxon>Pseudomonadota</taxon>
        <taxon>Gammaproteobacteria</taxon>
        <taxon>Alteromonadales</taxon>
        <taxon>Pseudoalteromonadaceae</taxon>
        <taxon>Pseudoalteromonas</taxon>
    </lineage>
</organism>
<dbReference type="PATRIC" id="fig|1365251.3.peg.5017"/>
<evidence type="ECO:0000313" key="2">
    <source>
        <dbReference type="EMBL" id="KZN45423.1"/>
    </source>
</evidence>
<dbReference type="Proteomes" id="UP000076503">
    <property type="component" value="Unassembled WGS sequence"/>
</dbReference>
<keyword evidence="1" id="KW-0472">Membrane</keyword>
<accession>A0A162A7L3</accession>
<name>A0A162A7L3_9GAMM</name>